<dbReference type="Proteomes" id="UP000564644">
    <property type="component" value="Unassembled WGS sequence"/>
</dbReference>
<accession>A0A7X0SVK0</accession>
<dbReference type="EMBL" id="JACJVO010000053">
    <property type="protein sequence ID" value="MBB6735705.1"/>
    <property type="molecule type" value="Genomic_DNA"/>
</dbReference>
<proteinExistence type="predicted"/>
<comment type="caution">
    <text evidence="1">The sequence shown here is derived from an EMBL/GenBank/DDBJ whole genome shotgun (WGS) entry which is preliminary data.</text>
</comment>
<keyword evidence="2" id="KW-1185">Reference proteome</keyword>
<gene>
    <name evidence="1" type="ORF">H7C18_32820</name>
</gene>
<dbReference type="Gene3D" id="3.40.190.10">
    <property type="entry name" value="Periplasmic binding protein-like II"/>
    <property type="match status" value="1"/>
</dbReference>
<dbReference type="RefSeq" id="WP_185133359.1">
    <property type="nucleotide sequence ID" value="NZ_JACJVO010000053.1"/>
</dbReference>
<reference evidence="1 2" key="1">
    <citation type="submission" date="2020-08" db="EMBL/GenBank/DDBJ databases">
        <title>Cohnella phylogeny.</title>
        <authorList>
            <person name="Dunlap C."/>
        </authorList>
    </citation>
    <scope>NUCLEOTIDE SEQUENCE [LARGE SCALE GENOMIC DNA]</scope>
    <source>
        <strain evidence="1 2">CBP 2801</strain>
    </source>
</reference>
<feature type="non-terminal residue" evidence="1">
    <location>
        <position position="1"/>
    </location>
</feature>
<evidence type="ECO:0000313" key="2">
    <source>
        <dbReference type="Proteomes" id="UP000564644"/>
    </source>
</evidence>
<evidence type="ECO:0000313" key="1">
    <source>
        <dbReference type="EMBL" id="MBB6735705.1"/>
    </source>
</evidence>
<sequence>TEEEWNTVTTAMDRVNEAVYRFATRAVMGLANAGDDEEWNRYLQSLDQAGLQDVLAIYRQYWGEQGS</sequence>
<organism evidence="1 2">
    <name type="scientific">Cohnella zeiphila</name>
    <dbReference type="NCBI Taxonomy" id="2761120"/>
    <lineage>
        <taxon>Bacteria</taxon>
        <taxon>Bacillati</taxon>
        <taxon>Bacillota</taxon>
        <taxon>Bacilli</taxon>
        <taxon>Bacillales</taxon>
        <taxon>Paenibacillaceae</taxon>
        <taxon>Cohnella</taxon>
    </lineage>
</organism>
<name>A0A7X0SVK0_9BACL</name>
<protein>
    <submittedName>
        <fullName evidence="1">Uncharacterized protein</fullName>
    </submittedName>
</protein>
<dbReference type="AlphaFoldDB" id="A0A7X0SVK0"/>